<protein>
    <submittedName>
        <fullName evidence="4">Geminin</fullName>
    </submittedName>
</protein>
<name>A0A915EFZ2_9BILA</name>
<dbReference type="WBParaSite" id="jg4916">
    <property type="protein sequence ID" value="jg4916"/>
    <property type="gene ID" value="jg4916"/>
</dbReference>
<proteinExistence type="predicted"/>
<dbReference type="AlphaFoldDB" id="A0A915EFZ2"/>
<evidence type="ECO:0000313" key="3">
    <source>
        <dbReference type="Proteomes" id="UP000887574"/>
    </source>
</evidence>
<keyword evidence="3" id="KW-1185">Reference proteome</keyword>
<evidence type="ECO:0000256" key="1">
    <source>
        <dbReference type="SAM" id="Coils"/>
    </source>
</evidence>
<sequence>MSFLNTPNLAKPSKMFNFVGIYKEKFPKKNGQEKSVLLTSSSVEEERQENKVLQGAQKVHLDKKYCVDKDAKTSTSSDIESASTAHSLSTKDLSNTLLSHRKVKQGKVSNTVPHKSDHSDEPKRDSSADVYMPSAPSLATAHHLLEEQNNWRLLLEYIKRQKQLEDRNEKLAKQLAELVLELHNHKQEISKQAEQLKKFQQIIQAKEIQQPQNLSNGTHKVNGITLQSQANLLEVDSSDDSF</sequence>
<feature type="coiled-coil region" evidence="1">
    <location>
        <begin position="154"/>
        <end position="202"/>
    </location>
</feature>
<feature type="compositionally biased region" description="Basic and acidic residues" evidence="2">
    <location>
        <begin position="114"/>
        <end position="127"/>
    </location>
</feature>
<organism evidence="3 4">
    <name type="scientific">Ditylenchus dipsaci</name>
    <dbReference type="NCBI Taxonomy" id="166011"/>
    <lineage>
        <taxon>Eukaryota</taxon>
        <taxon>Metazoa</taxon>
        <taxon>Ecdysozoa</taxon>
        <taxon>Nematoda</taxon>
        <taxon>Chromadorea</taxon>
        <taxon>Rhabditida</taxon>
        <taxon>Tylenchina</taxon>
        <taxon>Tylenchomorpha</taxon>
        <taxon>Sphaerularioidea</taxon>
        <taxon>Anguinidae</taxon>
        <taxon>Anguininae</taxon>
        <taxon>Ditylenchus</taxon>
    </lineage>
</organism>
<keyword evidence="1" id="KW-0175">Coiled coil</keyword>
<evidence type="ECO:0000256" key="2">
    <source>
        <dbReference type="SAM" id="MobiDB-lite"/>
    </source>
</evidence>
<reference evidence="4" key="1">
    <citation type="submission" date="2022-11" db="UniProtKB">
        <authorList>
            <consortium name="WormBaseParasite"/>
        </authorList>
    </citation>
    <scope>IDENTIFICATION</scope>
</reference>
<feature type="region of interest" description="Disordered" evidence="2">
    <location>
        <begin position="101"/>
        <end position="130"/>
    </location>
</feature>
<accession>A0A915EFZ2</accession>
<dbReference type="Proteomes" id="UP000887574">
    <property type="component" value="Unplaced"/>
</dbReference>
<evidence type="ECO:0000313" key="4">
    <source>
        <dbReference type="WBParaSite" id="jg4916"/>
    </source>
</evidence>